<keyword evidence="3" id="KW-1185">Reference proteome</keyword>
<accession>A0A9N9RSS9</accession>
<evidence type="ECO:0000256" key="1">
    <source>
        <dbReference type="SAM" id="MobiDB-lite"/>
    </source>
</evidence>
<dbReference type="AlphaFoldDB" id="A0A9N9RSS9"/>
<dbReference type="EMBL" id="OU895878">
    <property type="protein sequence ID" value="CAG9802132.1"/>
    <property type="molecule type" value="Genomic_DNA"/>
</dbReference>
<name>A0A9N9RSS9_9DIPT</name>
<evidence type="ECO:0000313" key="2">
    <source>
        <dbReference type="EMBL" id="CAG9802132.1"/>
    </source>
</evidence>
<organism evidence="2 3">
    <name type="scientific">Chironomus riparius</name>
    <dbReference type="NCBI Taxonomy" id="315576"/>
    <lineage>
        <taxon>Eukaryota</taxon>
        <taxon>Metazoa</taxon>
        <taxon>Ecdysozoa</taxon>
        <taxon>Arthropoda</taxon>
        <taxon>Hexapoda</taxon>
        <taxon>Insecta</taxon>
        <taxon>Pterygota</taxon>
        <taxon>Neoptera</taxon>
        <taxon>Endopterygota</taxon>
        <taxon>Diptera</taxon>
        <taxon>Nematocera</taxon>
        <taxon>Chironomoidea</taxon>
        <taxon>Chironomidae</taxon>
        <taxon>Chironominae</taxon>
        <taxon>Chironomus</taxon>
    </lineage>
</organism>
<proteinExistence type="predicted"/>
<protein>
    <submittedName>
        <fullName evidence="2">Uncharacterized protein</fullName>
    </submittedName>
</protein>
<dbReference type="Proteomes" id="UP001153620">
    <property type="component" value="Chromosome 2"/>
</dbReference>
<gene>
    <name evidence="2" type="ORF">CHIRRI_LOCUS5047</name>
</gene>
<evidence type="ECO:0000313" key="3">
    <source>
        <dbReference type="Proteomes" id="UP001153620"/>
    </source>
</evidence>
<reference evidence="2" key="2">
    <citation type="submission" date="2022-10" db="EMBL/GenBank/DDBJ databases">
        <authorList>
            <consortium name="ENA_rothamsted_submissions"/>
            <consortium name="culmorum"/>
            <person name="King R."/>
        </authorList>
    </citation>
    <scope>NUCLEOTIDE SEQUENCE</scope>
</reference>
<feature type="region of interest" description="Disordered" evidence="1">
    <location>
        <begin position="226"/>
        <end position="246"/>
    </location>
</feature>
<sequence>MEIRNKILLKHAPIFSSINAFVSDCVCFKAKDVILQHDEIKIKLLNLMDKIPGGNSFNDIREKLFAWKVQLNLIYITALKSEDPEEMLGPLVKDALKSRKMSIMGMMETRKALKSTPLTIIVEELTESEQTICPSGLLVDQNDQDMEESKVSSYESPSNAFQNPILKEKTKKEISSLLIVDQTATTEKKVKKLAPNSPVIPDIEDEKIKEEEGYVIDDIDQGRLSSKVDSRRTKKNGMDENDYDDDEDEDGCISCKMFNINEIDLGKKIIIDSHVPHHECMKVSVPSSLLEAEGSYIFGRSEPARINFCGFELPFSPQLLEFRTVTGLIRRRNSLLEKYRIAVEKGQTVNAMTREELLNLFVSTQEEMIKKVKNLADWLDIKAEEQPINELLKNLPIENSSRSKKMYAIEGNVKSLTKLVMDETDLPCVMKIVCLFLQQLILYGKDYTYGKVGLSECTIHSNVKPGRISIMCDRYKDNDKLYHKIDRKTILYIGRYSVVMLIERIAIHIAACMGVSGNDTNDLGQKPAVKDFFNSTGLLYFTTFKNFNPFDAFLFRSVPYVKPDAFSLVLYSLVVYLKVKTLAPCYLCAKLFPGQFSTHLKSHFVSKIINGSDATPCGYECYQELAILLVTAIKKKFKIINFMEYVDILDRILNEIFAISSLYNSIGVASISTSMTNFQKLKGTAHYSESKKTITKFVKLDGKTKEIKKVSNFLRGFVGSTLFKSSFDFIENGVDVDHLTLKLIKTNKEENA</sequence>
<reference evidence="2" key="1">
    <citation type="submission" date="2022-01" db="EMBL/GenBank/DDBJ databases">
        <authorList>
            <person name="King R."/>
        </authorList>
    </citation>
    <scope>NUCLEOTIDE SEQUENCE</scope>
</reference>